<feature type="region of interest" description="Disordered" evidence="1">
    <location>
        <begin position="53"/>
        <end position="113"/>
    </location>
</feature>
<dbReference type="STRING" id="452652.KSE_75525"/>
<sequence length="158" mass="17675">MRAWGGSGGGAGTRPLWGRVAVPRFDWVGEKDSVTIASDELFGGWRKTFTAPALRGCRRPPDLRRRRHRARRRRRAAPPAHRRGPARRPPRRGVRPDVLSARPAVLPRPPDRPTAVTEWYRVTAPGGTVAVATSVCTRARLRTRRSALVARGLRCRRP</sequence>
<protein>
    <submittedName>
        <fullName evidence="2">Uncharacterized protein</fullName>
    </submittedName>
</protein>
<evidence type="ECO:0000313" key="3">
    <source>
        <dbReference type="Proteomes" id="UP000007076"/>
    </source>
</evidence>
<dbReference type="InterPro" id="IPR029063">
    <property type="entry name" value="SAM-dependent_MTases_sf"/>
</dbReference>
<gene>
    <name evidence="2" type="ordered locus">KSE_75525</name>
</gene>
<accession>E4NK07</accession>
<dbReference type="HOGENOM" id="CLU_1667071_0_0_11"/>
<name>E4NK07_KITSK</name>
<evidence type="ECO:0000256" key="1">
    <source>
        <dbReference type="SAM" id="MobiDB-lite"/>
    </source>
</evidence>
<evidence type="ECO:0000313" key="2">
    <source>
        <dbReference type="EMBL" id="BAJ33305.1"/>
    </source>
</evidence>
<dbReference type="Proteomes" id="UP000007076">
    <property type="component" value="Chromosome"/>
</dbReference>
<reference evidence="2 3" key="1">
    <citation type="journal article" date="2010" name="DNA Res.">
        <title>Genome sequence of Kitasatospora setae NBRC 14216T: an evolutionary snapshot of the family Streptomycetaceae.</title>
        <authorList>
            <person name="Ichikawa N."/>
            <person name="Oguchi A."/>
            <person name="Ikeda H."/>
            <person name="Ishikawa J."/>
            <person name="Kitani S."/>
            <person name="Watanabe Y."/>
            <person name="Nakamura S."/>
            <person name="Katano Y."/>
            <person name="Kishi E."/>
            <person name="Sasagawa M."/>
            <person name="Ankai A."/>
            <person name="Fukui S."/>
            <person name="Hashimoto Y."/>
            <person name="Kamata S."/>
            <person name="Otoguro M."/>
            <person name="Tanikawa S."/>
            <person name="Nihira T."/>
            <person name="Horinouchi S."/>
            <person name="Ohnishi Y."/>
            <person name="Hayakawa M."/>
            <person name="Kuzuyama T."/>
            <person name="Arisawa A."/>
            <person name="Nomoto F."/>
            <person name="Miura H."/>
            <person name="Takahashi Y."/>
            <person name="Fujita N."/>
        </authorList>
    </citation>
    <scope>NUCLEOTIDE SEQUENCE [LARGE SCALE GENOMIC DNA]</scope>
    <source>
        <strain evidence="3">ATCC 33774 / DSM 43861 / JCM 3304 / KCC A-0304 / NBRC 14216 / KM-6054</strain>
    </source>
</reference>
<keyword evidence="3" id="KW-1185">Reference proteome</keyword>
<proteinExistence type="predicted"/>
<dbReference type="KEGG" id="ksk:KSE_75525"/>
<dbReference type="AlphaFoldDB" id="E4NK07"/>
<feature type="compositionally biased region" description="Basic residues" evidence="1">
    <location>
        <begin position="64"/>
        <end position="93"/>
    </location>
</feature>
<organism evidence="2 3">
    <name type="scientific">Kitasatospora setae (strain ATCC 33774 / DSM 43861 / JCM 3304 / KCC A-0304 / NBRC 14216 / KM-6054)</name>
    <name type="common">Streptomyces setae</name>
    <dbReference type="NCBI Taxonomy" id="452652"/>
    <lineage>
        <taxon>Bacteria</taxon>
        <taxon>Bacillati</taxon>
        <taxon>Actinomycetota</taxon>
        <taxon>Actinomycetes</taxon>
        <taxon>Kitasatosporales</taxon>
        <taxon>Streptomycetaceae</taxon>
        <taxon>Kitasatospora</taxon>
    </lineage>
</organism>
<dbReference type="SUPFAM" id="SSF53335">
    <property type="entry name" value="S-adenosyl-L-methionine-dependent methyltransferases"/>
    <property type="match status" value="1"/>
</dbReference>
<dbReference type="EMBL" id="AP010968">
    <property type="protein sequence ID" value="BAJ33305.1"/>
    <property type="molecule type" value="Genomic_DNA"/>
</dbReference>